<dbReference type="GO" id="GO:0005737">
    <property type="term" value="C:cytoplasm"/>
    <property type="evidence" value="ECO:0007669"/>
    <property type="project" value="TreeGrafter"/>
</dbReference>
<feature type="domain" description="Fumarylacetoacetase-like C-terminal" evidence="2">
    <location>
        <begin position="75"/>
        <end position="243"/>
    </location>
</feature>
<dbReference type="RefSeq" id="WP_158212146.1">
    <property type="nucleotide sequence ID" value="NZ_NBBI01000002.1"/>
</dbReference>
<dbReference type="PANTHER" id="PTHR30143">
    <property type="entry name" value="ACID HYDRATASE"/>
    <property type="match status" value="1"/>
</dbReference>
<dbReference type="OrthoDB" id="9792137at2"/>
<dbReference type="SUPFAM" id="SSF56529">
    <property type="entry name" value="FAH"/>
    <property type="match status" value="1"/>
</dbReference>
<keyword evidence="1 3" id="KW-0456">Lyase</keyword>
<reference evidence="3 4" key="1">
    <citation type="submission" date="2017-03" db="EMBL/GenBank/DDBJ databases">
        <title>Genome sequence of Sphingomonas dokdonensis DSM 21029.</title>
        <authorList>
            <person name="Poehlein A."/>
            <person name="Wuebbeler J.H."/>
            <person name="Steinbuechel A."/>
            <person name="Daniel R."/>
        </authorList>
    </citation>
    <scope>NUCLEOTIDE SEQUENCE [LARGE SCALE GENOMIC DNA]</scope>
    <source>
        <strain evidence="3 4">DSM 21029</strain>
    </source>
</reference>
<dbReference type="EMBL" id="NBBI01000002">
    <property type="protein sequence ID" value="OWK31014.1"/>
    <property type="molecule type" value="Genomic_DNA"/>
</dbReference>
<comment type="caution">
    <text evidence="3">The sequence shown here is derived from an EMBL/GenBank/DDBJ whole genome shotgun (WGS) entry which is preliminary data.</text>
</comment>
<evidence type="ECO:0000256" key="1">
    <source>
        <dbReference type="ARBA" id="ARBA00023239"/>
    </source>
</evidence>
<dbReference type="Proteomes" id="UP000197290">
    <property type="component" value="Unassembled WGS sequence"/>
</dbReference>
<gene>
    <name evidence="3" type="primary">mhpD</name>
    <name evidence="3" type="ORF">SPDO_10190</name>
</gene>
<protein>
    <submittedName>
        <fullName evidence="3">2-keto-4-pentenoate hydratase</fullName>
        <ecNumber evidence="3">4.2.1.80</ecNumber>
    </submittedName>
</protein>
<dbReference type="GO" id="GO:0008684">
    <property type="term" value="F:2-oxopent-4-enoate hydratase activity"/>
    <property type="evidence" value="ECO:0007669"/>
    <property type="project" value="UniProtKB-EC"/>
</dbReference>
<dbReference type="InterPro" id="IPR036663">
    <property type="entry name" value="Fumarylacetoacetase_C_sf"/>
</dbReference>
<dbReference type="Gene3D" id="3.90.850.10">
    <property type="entry name" value="Fumarylacetoacetase-like, C-terminal domain"/>
    <property type="match status" value="1"/>
</dbReference>
<dbReference type="InterPro" id="IPR050772">
    <property type="entry name" value="Hydratase-Decarb/MhpD_sf"/>
</dbReference>
<organism evidence="3 4">
    <name type="scientific">Sphingomonas dokdonensis</name>
    <dbReference type="NCBI Taxonomy" id="344880"/>
    <lineage>
        <taxon>Bacteria</taxon>
        <taxon>Pseudomonadati</taxon>
        <taxon>Pseudomonadota</taxon>
        <taxon>Alphaproteobacteria</taxon>
        <taxon>Sphingomonadales</taxon>
        <taxon>Sphingomonadaceae</taxon>
        <taxon>Sphingomonas</taxon>
    </lineage>
</organism>
<keyword evidence="4" id="KW-1185">Reference proteome</keyword>
<evidence type="ECO:0000313" key="3">
    <source>
        <dbReference type="EMBL" id="OWK31014.1"/>
    </source>
</evidence>
<dbReference type="Pfam" id="PF01557">
    <property type="entry name" value="FAA_hydrolase"/>
    <property type="match status" value="1"/>
</dbReference>
<dbReference type="PANTHER" id="PTHR30143:SF0">
    <property type="entry name" value="2-KETO-4-PENTENOATE HYDRATASE"/>
    <property type="match status" value="1"/>
</dbReference>
<name>A0A245ZMQ2_9SPHN</name>
<accession>A0A245ZMQ2</accession>
<proteinExistence type="predicted"/>
<evidence type="ECO:0000313" key="4">
    <source>
        <dbReference type="Proteomes" id="UP000197290"/>
    </source>
</evidence>
<dbReference type="EC" id="4.2.1.80" evidence="3"/>
<dbReference type="AlphaFoldDB" id="A0A245ZMQ2"/>
<sequence>MSPAEIAARIADARASGVAIPHFTGVTHDPYIVQDIATAARRTGGGVTIGRKIGLTSQAAYQMFGVHEPDSGWLWADCRFASGDTIATPLIAPRVEAEIALVLGRDVDDPATAADCVDHALPAIEIVDSAIANWDVRLFDTVADNASGWGIVLGGPARPIAGLDLAALNMTLARNGTIESRGIGAAIMGGPLKALDWLAHHAAARGVPLRAGEIVMTGALGPVLPAVPGAHFAVRIDGFDPVTVTFA</sequence>
<dbReference type="InterPro" id="IPR011234">
    <property type="entry name" value="Fumarylacetoacetase-like_C"/>
</dbReference>
<evidence type="ECO:0000259" key="2">
    <source>
        <dbReference type="Pfam" id="PF01557"/>
    </source>
</evidence>